<reference evidence="2" key="2">
    <citation type="journal article" date="2020" name="Nat. Commun.">
        <title>Large-scale genome sequencing of mycorrhizal fungi provides insights into the early evolution of symbiotic traits.</title>
        <authorList>
            <person name="Miyauchi S."/>
            <person name="Kiss E."/>
            <person name="Kuo A."/>
            <person name="Drula E."/>
            <person name="Kohler A."/>
            <person name="Sanchez-Garcia M."/>
            <person name="Morin E."/>
            <person name="Andreopoulos B."/>
            <person name="Barry K.W."/>
            <person name="Bonito G."/>
            <person name="Buee M."/>
            <person name="Carver A."/>
            <person name="Chen C."/>
            <person name="Cichocki N."/>
            <person name="Clum A."/>
            <person name="Culley D."/>
            <person name="Crous P.W."/>
            <person name="Fauchery L."/>
            <person name="Girlanda M."/>
            <person name="Hayes R.D."/>
            <person name="Keri Z."/>
            <person name="LaButti K."/>
            <person name="Lipzen A."/>
            <person name="Lombard V."/>
            <person name="Magnuson J."/>
            <person name="Maillard F."/>
            <person name="Murat C."/>
            <person name="Nolan M."/>
            <person name="Ohm R.A."/>
            <person name="Pangilinan J."/>
            <person name="Pereira M.F."/>
            <person name="Perotto S."/>
            <person name="Peter M."/>
            <person name="Pfister S."/>
            <person name="Riley R."/>
            <person name="Sitrit Y."/>
            <person name="Stielow J.B."/>
            <person name="Szollosi G."/>
            <person name="Zifcakova L."/>
            <person name="Stursova M."/>
            <person name="Spatafora J.W."/>
            <person name="Tedersoo L."/>
            <person name="Vaario L.M."/>
            <person name="Yamada A."/>
            <person name="Yan M."/>
            <person name="Wang P."/>
            <person name="Xu J."/>
            <person name="Bruns T."/>
            <person name="Baldrian P."/>
            <person name="Vilgalys R."/>
            <person name="Dunand C."/>
            <person name="Henrissat B."/>
            <person name="Grigoriev I.V."/>
            <person name="Hibbett D."/>
            <person name="Nagy L.G."/>
            <person name="Martin F.M."/>
        </authorList>
    </citation>
    <scope>NUCLEOTIDE SEQUENCE</scope>
    <source>
        <strain evidence="2">Prilba</strain>
    </source>
</reference>
<evidence type="ECO:0000313" key="3">
    <source>
        <dbReference type="Proteomes" id="UP000759537"/>
    </source>
</evidence>
<sequence>MPFGVAHVVLTPGQVVVALYVRIVSTPIAQLPLRSADGLRSRDRGPMPEAKGRRWPSDLGFSPSARLTRQKKVRDFLAKGKTIPVH</sequence>
<name>A0A9P5MQG8_9AGAM</name>
<feature type="non-terminal residue" evidence="2">
    <location>
        <position position="1"/>
    </location>
</feature>
<accession>A0A9P5MQG8</accession>
<dbReference type="Proteomes" id="UP000759537">
    <property type="component" value="Unassembled WGS sequence"/>
</dbReference>
<evidence type="ECO:0000313" key="2">
    <source>
        <dbReference type="EMBL" id="KAF8468726.1"/>
    </source>
</evidence>
<proteinExistence type="predicted"/>
<dbReference type="EMBL" id="WHVB01000030">
    <property type="protein sequence ID" value="KAF8468726.1"/>
    <property type="molecule type" value="Genomic_DNA"/>
</dbReference>
<evidence type="ECO:0000256" key="1">
    <source>
        <dbReference type="SAM" id="MobiDB-lite"/>
    </source>
</evidence>
<gene>
    <name evidence="2" type="ORF">DFH94DRAFT_775623</name>
</gene>
<feature type="compositionally biased region" description="Basic and acidic residues" evidence="1">
    <location>
        <begin position="37"/>
        <end position="56"/>
    </location>
</feature>
<reference evidence="2" key="1">
    <citation type="submission" date="2019-10" db="EMBL/GenBank/DDBJ databases">
        <authorList>
            <consortium name="DOE Joint Genome Institute"/>
            <person name="Kuo A."/>
            <person name="Miyauchi S."/>
            <person name="Kiss E."/>
            <person name="Drula E."/>
            <person name="Kohler A."/>
            <person name="Sanchez-Garcia M."/>
            <person name="Andreopoulos B."/>
            <person name="Barry K.W."/>
            <person name="Bonito G."/>
            <person name="Buee M."/>
            <person name="Carver A."/>
            <person name="Chen C."/>
            <person name="Cichocki N."/>
            <person name="Clum A."/>
            <person name="Culley D."/>
            <person name="Crous P.W."/>
            <person name="Fauchery L."/>
            <person name="Girlanda M."/>
            <person name="Hayes R."/>
            <person name="Keri Z."/>
            <person name="LaButti K."/>
            <person name="Lipzen A."/>
            <person name="Lombard V."/>
            <person name="Magnuson J."/>
            <person name="Maillard F."/>
            <person name="Morin E."/>
            <person name="Murat C."/>
            <person name="Nolan M."/>
            <person name="Ohm R."/>
            <person name="Pangilinan J."/>
            <person name="Pereira M."/>
            <person name="Perotto S."/>
            <person name="Peter M."/>
            <person name="Riley R."/>
            <person name="Sitrit Y."/>
            <person name="Stielow B."/>
            <person name="Szollosi G."/>
            <person name="Zifcakova L."/>
            <person name="Stursova M."/>
            <person name="Spatafora J.W."/>
            <person name="Tedersoo L."/>
            <person name="Vaario L.-M."/>
            <person name="Yamada A."/>
            <person name="Yan M."/>
            <person name="Wang P."/>
            <person name="Xu J."/>
            <person name="Bruns T."/>
            <person name="Baldrian P."/>
            <person name="Vilgalys R."/>
            <person name="Henrissat B."/>
            <person name="Grigoriev I.V."/>
            <person name="Hibbett D."/>
            <person name="Nagy L.G."/>
            <person name="Martin F.M."/>
        </authorList>
    </citation>
    <scope>NUCLEOTIDE SEQUENCE</scope>
    <source>
        <strain evidence="2">Prilba</strain>
    </source>
</reference>
<keyword evidence="3" id="KW-1185">Reference proteome</keyword>
<comment type="caution">
    <text evidence="2">The sequence shown here is derived from an EMBL/GenBank/DDBJ whole genome shotgun (WGS) entry which is preliminary data.</text>
</comment>
<feature type="region of interest" description="Disordered" evidence="1">
    <location>
        <begin position="35"/>
        <end position="62"/>
    </location>
</feature>
<protein>
    <submittedName>
        <fullName evidence="2">Uncharacterized protein</fullName>
    </submittedName>
</protein>
<organism evidence="2 3">
    <name type="scientific">Russula ochroleuca</name>
    <dbReference type="NCBI Taxonomy" id="152965"/>
    <lineage>
        <taxon>Eukaryota</taxon>
        <taxon>Fungi</taxon>
        <taxon>Dikarya</taxon>
        <taxon>Basidiomycota</taxon>
        <taxon>Agaricomycotina</taxon>
        <taxon>Agaricomycetes</taxon>
        <taxon>Russulales</taxon>
        <taxon>Russulaceae</taxon>
        <taxon>Russula</taxon>
    </lineage>
</organism>
<dbReference type="AlphaFoldDB" id="A0A9P5MQG8"/>